<dbReference type="PANTHER" id="PTHR45684">
    <property type="entry name" value="RE74312P"/>
    <property type="match status" value="1"/>
</dbReference>
<dbReference type="CDD" id="cd00879">
    <property type="entry name" value="Sar1"/>
    <property type="match status" value="1"/>
</dbReference>
<evidence type="ECO:0000256" key="18">
    <source>
        <dbReference type="RuleBase" id="RU003926"/>
    </source>
</evidence>
<dbReference type="CDD" id="cd23659">
    <property type="entry name" value="USP_At3g01520-like"/>
    <property type="match status" value="1"/>
</dbReference>
<evidence type="ECO:0000256" key="14">
    <source>
        <dbReference type="PIRSR" id="PIRSR606687-1"/>
    </source>
</evidence>
<dbReference type="GO" id="GO:0005525">
    <property type="term" value="F:GTP binding"/>
    <property type="evidence" value="ECO:0007669"/>
    <property type="project" value="UniProtKB-KW"/>
</dbReference>
<evidence type="ECO:0000256" key="10">
    <source>
        <dbReference type="ARBA" id="ARBA00023134"/>
    </source>
</evidence>
<gene>
    <name evidence="21" type="ORF">E5676_scaffold655G001410</name>
    <name evidence="20" type="ORF">E6C27_scaffold46G001400</name>
</gene>
<evidence type="ECO:0000256" key="13">
    <source>
        <dbReference type="ARBA" id="ARBA00057753"/>
    </source>
</evidence>
<dbReference type="Proteomes" id="UP000321947">
    <property type="component" value="Unassembled WGS sequence"/>
</dbReference>
<dbReference type="Gene3D" id="3.40.50.300">
    <property type="entry name" value="P-loop containing nucleotide triphosphate hydrolases"/>
    <property type="match status" value="1"/>
</dbReference>
<accession>A0A5A7TS66</accession>
<dbReference type="GO" id="GO:0046872">
    <property type="term" value="F:metal ion binding"/>
    <property type="evidence" value="ECO:0007669"/>
    <property type="project" value="UniProtKB-KW"/>
</dbReference>
<dbReference type="Proteomes" id="UP000321393">
    <property type="component" value="Unassembled WGS sequence"/>
</dbReference>
<evidence type="ECO:0000256" key="9">
    <source>
        <dbReference type="ARBA" id="ARBA00023034"/>
    </source>
</evidence>
<dbReference type="PROSITE" id="PS51417">
    <property type="entry name" value="ARF"/>
    <property type="match status" value="1"/>
</dbReference>
<dbReference type="EMBL" id="SSTD01001661">
    <property type="protein sequence ID" value="TYK29538.1"/>
    <property type="molecule type" value="Genomic_DNA"/>
</dbReference>
<evidence type="ECO:0000256" key="4">
    <source>
        <dbReference type="ARBA" id="ARBA00022448"/>
    </source>
</evidence>
<name>A0A5A7TS66_CUCMM</name>
<feature type="binding site" evidence="15">
    <location>
        <position position="313"/>
    </location>
    <ligand>
        <name>GTP</name>
        <dbReference type="ChEBI" id="CHEBI:37565"/>
    </ligand>
</feature>
<feature type="binding site" evidence="14">
    <location>
        <position position="212"/>
    </location>
    <ligand>
        <name>Mg(2+)</name>
        <dbReference type="ChEBI" id="CHEBI:18420"/>
    </ligand>
</feature>
<comment type="subcellular location">
    <subcellularLocation>
        <location evidence="1">Endoplasmic reticulum membrane</location>
        <topology evidence="1">Peripheral membrane protein</topology>
    </subcellularLocation>
    <subcellularLocation>
        <location evidence="11">Golgi apparatus</location>
        <location evidence="11">Golgi stack membrane</location>
        <topology evidence="11">Peripheral membrane protein</topology>
    </subcellularLocation>
</comment>
<feature type="binding site" evidence="15">
    <location>
        <position position="312"/>
    </location>
    <ligand>
        <name>GTP</name>
        <dbReference type="ChEBI" id="CHEBI:37565"/>
    </ligand>
</feature>
<feature type="binding site" evidence="15">
    <location>
        <position position="315"/>
    </location>
    <ligand>
        <name>GTP</name>
        <dbReference type="ChEBI" id="CHEBI:37565"/>
    </ligand>
</feature>
<comment type="caution">
    <text evidence="20">The sequence shown here is derived from an EMBL/GenBank/DDBJ whole genome shotgun (WGS) entry which is preliminary data.</text>
</comment>
<evidence type="ECO:0000256" key="6">
    <source>
        <dbReference type="ARBA" id="ARBA00022824"/>
    </source>
</evidence>
<dbReference type="PROSITE" id="PS51422">
    <property type="entry name" value="SAR1"/>
    <property type="match status" value="1"/>
</dbReference>
<evidence type="ECO:0000256" key="15">
    <source>
        <dbReference type="PIRSR" id="PIRSR606687-2"/>
    </source>
</evidence>
<dbReference type="SUPFAM" id="SSF52402">
    <property type="entry name" value="Adenine nucleotide alpha hydrolases-like"/>
    <property type="match status" value="1"/>
</dbReference>
<feature type="binding site" evidence="15">
    <location>
        <position position="215"/>
    </location>
    <ligand>
        <name>GTP</name>
        <dbReference type="ChEBI" id="CHEBI:37565"/>
    </ligand>
</feature>
<evidence type="ECO:0000256" key="2">
    <source>
        <dbReference type="ARBA" id="ARBA00007507"/>
    </source>
</evidence>
<keyword evidence="4 18" id="KW-0813">Transport</keyword>
<keyword evidence="10 16" id="KW-0342">GTP-binding</keyword>
<evidence type="ECO:0000256" key="7">
    <source>
        <dbReference type="ARBA" id="ARBA00022892"/>
    </source>
</evidence>
<dbReference type="AlphaFoldDB" id="A0A5A7TS66"/>
<evidence type="ECO:0000256" key="12">
    <source>
        <dbReference type="ARBA" id="ARBA00047660"/>
    </source>
</evidence>
<feature type="binding site" evidence="15">
    <location>
        <position position="218"/>
    </location>
    <ligand>
        <name>GTP</name>
        <dbReference type="ChEBI" id="CHEBI:37565"/>
    </ligand>
</feature>
<dbReference type="InterPro" id="IPR005225">
    <property type="entry name" value="Small_GTP-bd"/>
</dbReference>
<dbReference type="SUPFAM" id="SSF52540">
    <property type="entry name" value="P-loop containing nucleoside triphosphate hydrolases"/>
    <property type="match status" value="1"/>
</dbReference>
<dbReference type="Pfam" id="PF00025">
    <property type="entry name" value="Arf"/>
    <property type="match status" value="1"/>
</dbReference>
<evidence type="ECO:0000256" key="8">
    <source>
        <dbReference type="ARBA" id="ARBA00022927"/>
    </source>
</evidence>
<dbReference type="GO" id="GO:0032580">
    <property type="term" value="C:Golgi cisterna membrane"/>
    <property type="evidence" value="ECO:0007669"/>
    <property type="project" value="UniProtKB-SubCell"/>
</dbReference>
<comment type="catalytic activity">
    <reaction evidence="12">
        <text>GTP + H2O = GDP + phosphate + H(+)</text>
        <dbReference type="Rhea" id="RHEA:19669"/>
        <dbReference type="ChEBI" id="CHEBI:15377"/>
        <dbReference type="ChEBI" id="CHEBI:15378"/>
        <dbReference type="ChEBI" id="CHEBI:37565"/>
        <dbReference type="ChEBI" id="CHEBI:43474"/>
        <dbReference type="ChEBI" id="CHEBI:58189"/>
        <dbReference type="EC" id="3.6.5.2"/>
    </reaction>
    <physiologicalReaction direction="left-to-right" evidence="12">
        <dbReference type="Rhea" id="RHEA:19670"/>
    </physiologicalReaction>
</comment>
<dbReference type="InterPro" id="IPR014729">
    <property type="entry name" value="Rossmann-like_a/b/a_fold"/>
</dbReference>
<dbReference type="NCBIfam" id="TIGR00231">
    <property type="entry name" value="small_GTP"/>
    <property type="match status" value="1"/>
</dbReference>
<feature type="binding site" evidence="17">
    <location>
        <position position="217"/>
    </location>
    <ligand>
        <name>Mg(2+)</name>
        <dbReference type="ChEBI" id="CHEBI:18420"/>
    </ligand>
</feature>
<keyword evidence="8 18" id="KW-0653">Protein transport</keyword>
<dbReference type="InterPro" id="IPR006689">
    <property type="entry name" value="Small_GTPase_ARF/SAR"/>
</dbReference>
<feature type="binding site" evidence="16">
    <location>
        <position position="256"/>
    </location>
    <ligand>
        <name>GTP</name>
        <dbReference type="ChEBI" id="CHEBI:37565"/>
    </ligand>
</feature>
<evidence type="ECO:0000256" key="11">
    <source>
        <dbReference type="ARBA" id="ARBA00037843"/>
    </source>
</evidence>
<comment type="similarity">
    <text evidence="2 18">Belongs to the small GTPase superfamily. SAR1 family.</text>
</comment>
<keyword evidence="6 18" id="KW-0256">Endoplasmic reticulum</keyword>
<evidence type="ECO:0000313" key="23">
    <source>
        <dbReference type="Proteomes" id="UP000321947"/>
    </source>
</evidence>
<proteinExistence type="inferred from homology"/>
<feature type="binding site" evidence="16">
    <location>
        <begin position="210"/>
        <end position="217"/>
    </location>
    <ligand>
        <name>GTP</name>
        <dbReference type="ChEBI" id="CHEBI:37565"/>
    </ligand>
</feature>
<dbReference type="SMART" id="SM00178">
    <property type="entry name" value="SAR"/>
    <property type="match status" value="1"/>
</dbReference>
<evidence type="ECO:0000256" key="5">
    <source>
        <dbReference type="ARBA" id="ARBA00022741"/>
    </source>
</evidence>
<dbReference type="Gene3D" id="3.40.50.620">
    <property type="entry name" value="HUPs"/>
    <property type="match status" value="1"/>
</dbReference>
<dbReference type="GO" id="GO:0005789">
    <property type="term" value="C:endoplasmic reticulum membrane"/>
    <property type="evidence" value="ECO:0007669"/>
    <property type="project" value="UniProtKB-SubCell"/>
</dbReference>
<keyword evidence="9 18" id="KW-0333">Golgi apparatus</keyword>
<evidence type="ECO:0000256" key="16">
    <source>
        <dbReference type="PIRSR" id="PIRSR606689-1"/>
    </source>
</evidence>
<evidence type="ECO:0000256" key="3">
    <source>
        <dbReference type="ARBA" id="ARBA00011984"/>
    </source>
</evidence>
<dbReference type="SMART" id="SM00177">
    <property type="entry name" value="ARF"/>
    <property type="match status" value="1"/>
</dbReference>
<feature type="binding site" evidence="16">
    <location>
        <begin position="312"/>
        <end position="315"/>
    </location>
    <ligand>
        <name>GTP</name>
        <dbReference type="ChEBI" id="CHEBI:37565"/>
    </ligand>
</feature>
<dbReference type="PRINTS" id="PR00328">
    <property type="entry name" value="SAR1GTPBP"/>
</dbReference>
<dbReference type="Pfam" id="PF00582">
    <property type="entry name" value="Usp"/>
    <property type="match status" value="1"/>
</dbReference>
<protein>
    <recommendedName>
        <fullName evidence="3">small monomeric GTPase</fullName>
        <ecNumber evidence="3">3.6.5.2</ecNumber>
    </recommendedName>
</protein>
<feature type="binding site" evidence="15">
    <location>
        <position position="217"/>
    </location>
    <ligand>
        <name>GTP</name>
        <dbReference type="ChEBI" id="CHEBI:37565"/>
    </ligand>
</feature>
<evidence type="ECO:0000313" key="20">
    <source>
        <dbReference type="EMBL" id="KAA0044411.1"/>
    </source>
</evidence>
<dbReference type="GO" id="GO:0006886">
    <property type="term" value="P:intracellular protein transport"/>
    <property type="evidence" value="ECO:0007669"/>
    <property type="project" value="InterPro"/>
</dbReference>
<feature type="domain" description="UspA" evidence="19">
    <location>
        <begin position="15"/>
        <end position="162"/>
    </location>
</feature>
<dbReference type="EMBL" id="SSTE01014815">
    <property type="protein sequence ID" value="KAA0044411.1"/>
    <property type="molecule type" value="Genomic_DNA"/>
</dbReference>
<dbReference type="EC" id="3.6.5.2" evidence="3"/>
<evidence type="ECO:0000313" key="22">
    <source>
        <dbReference type="Proteomes" id="UP000321393"/>
    </source>
</evidence>
<evidence type="ECO:0000259" key="19">
    <source>
        <dbReference type="Pfam" id="PF00582"/>
    </source>
</evidence>
<feature type="binding site" evidence="17">
    <location>
        <position position="234"/>
    </location>
    <ligand>
        <name>Mg(2+)</name>
        <dbReference type="ChEBI" id="CHEBI:18420"/>
    </ligand>
</feature>
<keyword evidence="7 18" id="KW-0931">ER-Golgi transport</keyword>
<comment type="function">
    <text evidence="13">Small GTPase that cycles between an active GTP-bound and an inactive GDP-bound state and mainly functions in vesicle-mediated endoplasmic reticulum (ER) to Golgi transport. The active GTP-bound form inserts into the endoplasmic reticulum membrane where it recruits the remainder of the coat protein complex II/COPII. The coat protein complex II assembling and polymerizing on endoplasmic reticulum membrane is responsible for both the sorting of cargos and the deformation and budding of membranes into vesicles destined to the Golgi.</text>
</comment>
<keyword evidence="14" id="KW-0479">Metal-binding</keyword>
<feature type="binding site" evidence="15">
    <location>
        <position position="359"/>
    </location>
    <ligand>
        <name>GTP</name>
        <dbReference type="ChEBI" id="CHEBI:37565"/>
    </ligand>
</feature>
<organism evidence="20 22">
    <name type="scientific">Cucumis melo var. makuwa</name>
    <name type="common">Oriental melon</name>
    <dbReference type="NCBI Taxonomy" id="1194695"/>
    <lineage>
        <taxon>Eukaryota</taxon>
        <taxon>Viridiplantae</taxon>
        <taxon>Streptophyta</taxon>
        <taxon>Embryophyta</taxon>
        <taxon>Tracheophyta</taxon>
        <taxon>Spermatophyta</taxon>
        <taxon>Magnoliopsida</taxon>
        <taxon>eudicotyledons</taxon>
        <taxon>Gunneridae</taxon>
        <taxon>Pentapetalae</taxon>
        <taxon>rosids</taxon>
        <taxon>fabids</taxon>
        <taxon>Cucurbitales</taxon>
        <taxon>Cucurbitaceae</taxon>
        <taxon>Benincaseae</taxon>
        <taxon>Cucumis</taxon>
    </lineage>
</organism>
<evidence type="ECO:0000256" key="1">
    <source>
        <dbReference type="ARBA" id="ARBA00004406"/>
    </source>
</evidence>
<dbReference type="FunFam" id="3.40.50.300:FF:000261">
    <property type="entry name" value="GTP-binding protein SAR1A"/>
    <property type="match status" value="1"/>
</dbReference>
<dbReference type="InterPro" id="IPR027417">
    <property type="entry name" value="P-loop_NTPase"/>
</dbReference>
<dbReference type="GO" id="GO:0016192">
    <property type="term" value="P:vesicle-mediated transport"/>
    <property type="evidence" value="ECO:0007669"/>
    <property type="project" value="UniProtKB-KW"/>
</dbReference>
<dbReference type="STRING" id="1194695.A0A5A7TS66"/>
<evidence type="ECO:0000313" key="21">
    <source>
        <dbReference type="EMBL" id="TYK29538.1"/>
    </source>
</evidence>
<feature type="binding site" evidence="15">
    <location>
        <position position="358"/>
    </location>
    <ligand>
        <name>GTP</name>
        <dbReference type="ChEBI" id="CHEBI:37565"/>
    </ligand>
</feature>
<feature type="binding site" evidence="15">
    <location>
        <position position="213"/>
    </location>
    <ligand>
        <name>GTP</name>
        <dbReference type="ChEBI" id="CHEBI:37565"/>
    </ligand>
</feature>
<reference evidence="22 23" key="1">
    <citation type="submission" date="2019-08" db="EMBL/GenBank/DDBJ databases">
        <title>Draft genome sequences of two oriental melons (Cucumis melo L. var makuwa).</title>
        <authorList>
            <person name="Kwon S.-Y."/>
        </authorList>
    </citation>
    <scope>NUCLEOTIDE SEQUENCE [LARGE SCALE GENOMIC DNA]</scope>
    <source>
        <strain evidence="23">cv. Chang Bougi</strain>
        <strain evidence="22">cv. SW 3</strain>
        <tissue evidence="20">Leaf</tissue>
    </source>
</reference>
<dbReference type="GO" id="GO:0003925">
    <property type="term" value="F:G protein activity"/>
    <property type="evidence" value="ECO:0007669"/>
    <property type="project" value="UniProtKB-EC"/>
</dbReference>
<dbReference type="InterPro" id="IPR006016">
    <property type="entry name" value="UspA"/>
</dbReference>
<sequence length="376" mass="41872">MEAAKNSLKAKGESQRIVVAVDESEESMFALQWCLSNLTSPDTKNTLILLYVKPPPAISISSFDAPGYVFSSEVISAMEKQSKDLVSAVMKRAEAVYAKFSSNVNLERVVGKGDAKNVICRTVEKLGADTLVMGCHGYGFFQRALLGSVSDYCAKYAKCPVIEDLNHSDSSIADLDPLRSAFPMFLIDWFYGVLASLGLWQKEAKILFLGLDNAGKTTLLHMLKDERLVQHQPTQYPTSEELSIGKIKFKAFDLGGHQIARRVWKDYYAKVDAVVYLVDAFDKERFAESKKELDALLSDESLATVPFLILGNKIDIPYAASEDELRYHLGLTNFTTGKGKVNLADSNVRPLEVFMCSIVRKMGYGDGFKWMSQYIK</sequence>
<feature type="binding site" evidence="15">
    <location>
        <position position="216"/>
    </location>
    <ligand>
        <name>GTP</name>
        <dbReference type="ChEBI" id="CHEBI:37565"/>
    </ligand>
</feature>
<dbReference type="OrthoDB" id="843225at2759"/>
<evidence type="ECO:0000256" key="17">
    <source>
        <dbReference type="PIRSR" id="PIRSR606689-2"/>
    </source>
</evidence>
<keyword evidence="14" id="KW-0460">Magnesium</keyword>
<keyword evidence="5 15" id="KW-0547">Nucleotide-binding</keyword>
<dbReference type="InterPro" id="IPR006687">
    <property type="entry name" value="Small_GTPase_SAR1"/>
</dbReference>